<dbReference type="OrthoDB" id="687445at2759"/>
<sequence length="437" mass="49625">MRLIQHDYGKVGDNQDKKNRKPALFIFYSLALAEATLFLMERAFWEWRVRFCRLLDHVNEECELGPSGMVSIRRFFYDAYSRCVNGSIFDGLQMDMFTFATDLLASNSPDEQVIGNLARDHDNCGKIGKTRGLLSRIIDFSHAEERLLKNKNVAESQIDIVKRSLQVLKKLAATTGTTGKKLRKEISERVFTISNIRHILRYGEMHPRLQKHGIDILTSLAQESEATERIGNTGGVLKYLFDIFFTGGTREDPNKVRTAAGDALAYLALGSENNCHRILNLHVLERLVGALEDPLLRINAARILRHLCSYSDPGFSDLLKGVTAAAPTLMTPEESGISFEKANVTEAELATALFQILDKHRYPPVEFPRIRRFAIELAIWMMRDNKTDVSIFKDMEMKRVLENVLETTAEFESFNIVSGTVGLKQHRNSIHSWSKKL</sequence>
<keyword evidence="1" id="KW-0472">Membrane</keyword>
<keyword evidence="1" id="KW-0812">Transmembrane</keyword>
<reference evidence="2 3" key="1">
    <citation type="journal article" date="2019" name="Plant Biotechnol. J.">
        <title>The red bayberry genome and genetic basis of sex determination.</title>
        <authorList>
            <person name="Jia H.M."/>
            <person name="Jia H.J."/>
            <person name="Cai Q.L."/>
            <person name="Wang Y."/>
            <person name="Zhao H.B."/>
            <person name="Yang W.F."/>
            <person name="Wang G.Y."/>
            <person name="Li Y.H."/>
            <person name="Zhan D.L."/>
            <person name="Shen Y.T."/>
            <person name="Niu Q.F."/>
            <person name="Chang L."/>
            <person name="Qiu J."/>
            <person name="Zhao L."/>
            <person name="Xie H.B."/>
            <person name="Fu W.Y."/>
            <person name="Jin J."/>
            <person name="Li X.W."/>
            <person name="Jiao Y."/>
            <person name="Zhou C.C."/>
            <person name="Tu T."/>
            <person name="Chai C.Y."/>
            <person name="Gao J.L."/>
            <person name="Fan L.J."/>
            <person name="van de Weg E."/>
            <person name="Wang J.Y."/>
            <person name="Gao Z.S."/>
        </authorList>
    </citation>
    <scope>NUCLEOTIDE SEQUENCE [LARGE SCALE GENOMIC DNA]</scope>
    <source>
        <tissue evidence="2">Leaves</tissue>
    </source>
</reference>
<evidence type="ECO:0000313" key="2">
    <source>
        <dbReference type="EMBL" id="KAB1214173.1"/>
    </source>
</evidence>
<feature type="transmembrane region" description="Helical" evidence="1">
    <location>
        <begin position="25"/>
        <end position="45"/>
    </location>
</feature>
<dbReference type="Proteomes" id="UP000516437">
    <property type="component" value="Chromosome 5"/>
</dbReference>
<gene>
    <name evidence="2" type="ORF">CJ030_MR5G027212</name>
</gene>
<evidence type="ECO:0000256" key="1">
    <source>
        <dbReference type="SAM" id="Phobius"/>
    </source>
</evidence>
<dbReference type="PANTHER" id="PTHR33115:SF50">
    <property type="entry name" value="ARM REPEAT SUPERFAMILY PROTEIN"/>
    <property type="match status" value="1"/>
</dbReference>
<dbReference type="InterPro" id="IPR016024">
    <property type="entry name" value="ARM-type_fold"/>
</dbReference>
<organism evidence="2 3">
    <name type="scientific">Morella rubra</name>
    <name type="common">Chinese bayberry</name>
    <dbReference type="NCBI Taxonomy" id="262757"/>
    <lineage>
        <taxon>Eukaryota</taxon>
        <taxon>Viridiplantae</taxon>
        <taxon>Streptophyta</taxon>
        <taxon>Embryophyta</taxon>
        <taxon>Tracheophyta</taxon>
        <taxon>Spermatophyta</taxon>
        <taxon>Magnoliopsida</taxon>
        <taxon>eudicotyledons</taxon>
        <taxon>Gunneridae</taxon>
        <taxon>Pentapetalae</taxon>
        <taxon>rosids</taxon>
        <taxon>fabids</taxon>
        <taxon>Fagales</taxon>
        <taxon>Myricaceae</taxon>
        <taxon>Morella</taxon>
    </lineage>
</organism>
<dbReference type="Gene3D" id="1.25.10.10">
    <property type="entry name" value="Leucine-rich Repeat Variant"/>
    <property type="match status" value="1"/>
</dbReference>
<keyword evidence="3" id="KW-1185">Reference proteome</keyword>
<dbReference type="SUPFAM" id="SSF48371">
    <property type="entry name" value="ARM repeat"/>
    <property type="match status" value="1"/>
</dbReference>
<dbReference type="InterPro" id="IPR011989">
    <property type="entry name" value="ARM-like"/>
</dbReference>
<proteinExistence type="predicted"/>
<dbReference type="AlphaFoldDB" id="A0A6A1VNA4"/>
<evidence type="ECO:0000313" key="3">
    <source>
        <dbReference type="Proteomes" id="UP000516437"/>
    </source>
</evidence>
<dbReference type="EMBL" id="RXIC02000023">
    <property type="protein sequence ID" value="KAB1214173.1"/>
    <property type="molecule type" value="Genomic_DNA"/>
</dbReference>
<dbReference type="PANTHER" id="PTHR33115">
    <property type="entry name" value="ARM REPEAT SUPERFAMILY PROTEIN"/>
    <property type="match status" value="1"/>
</dbReference>
<name>A0A6A1VNA4_9ROSI</name>
<comment type="caution">
    <text evidence="2">The sequence shown here is derived from an EMBL/GenBank/DDBJ whole genome shotgun (WGS) entry which is preliminary data.</text>
</comment>
<protein>
    <submittedName>
        <fullName evidence="2">Uncharacterized protein</fullName>
    </submittedName>
</protein>
<accession>A0A6A1VNA4</accession>
<keyword evidence="1" id="KW-1133">Transmembrane helix</keyword>